<dbReference type="InterPro" id="IPR007838">
    <property type="entry name" value="Cell_div_ZapA-like"/>
</dbReference>
<dbReference type="InterPro" id="IPR036192">
    <property type="entry name" value="Cell_div_ZapA-like_sf"/>
</dbReference>
<sequence>MEIDLDTHPRACVRDTVDRVMGRRTVQLRLGGTTYRVVTSASDEELQRLAAMVDQKLAAIAGPGRPLSPQSMLLAAMALAHDLEEERARSARLLGRAREAFGRILARVDSTLATLPAAAAQGSDTPAPGNS</sequence>
<proteinExistence type="predicted"/>
<evidence type="ECO:0000313" key="1">
    <source>
        <dbReference type="EMBL" id="EYF03592.1"/>
    </source>
</evidence>
<reference evidence="1 2" key="1">
    <citation type="submission" date="2013-05" db="EMBL/GenBank/DDBJ databases">
        <title>Genome assembly of Chondromyces apiculatus DSM 436.</title>
        <authorList>
            <person name="Sharma G."/>
            <person name="Khatri I."/>
            <person name="Kaur C."/>
            <person name="Mayilraj S."/>
            <person name="Subramanian S."/>
        </authorList>
    </citation>
    <scope>NUCLEOTIDE SEQUENCE [LARGE SCALE GENOMIC DNA]</scope>
    <source>
        <strain evidence="1 2">DSM 436</strain>
    </source>
</reference>
<dbReference type="Proteomes" id="UP000019678">
    <property type="component" value="Unassembled WGS sequence"/>
</dbReference>
<protein>
    <recommendedName>
        <fullName evidence="3">Cell division protein ZapA</fullName>
    </recommendedName>
</protein>
<dbReference type="AlphaFoldDB" id="A0A017T3P6"/>
<evidence type="ECO:0008006" key="3">
    <source>
        <dbReference type="Google" id="ProtNLM"/>
    </source>
</evidence>
<dbReference type="SUPFAM" id="SSF102829">
    <property type="entry name" value="Cell division protein ZapA-like"/>
    <property type="match status" value="1"/>
</dbReference>
<gene>
    <name evidence="1" type="ORF">CAP_5383</name>
</gene>
<dbReference type="EMBL" id="ASRX01000044">
    <property type="protein sequence ID" value="EYF03592.1"/>
    <property type="molecule type" value="Genomic_DNA"/>
</dbReference>
<dbReference type="STRING" id="1192034.CAP_5383"/>
<organism evidence="1 2">
    <name type="scientific">Chondromyces apiculatus DSM 436</name>
    <dbReference type="NCBI Taxonomy" id="1192034"/>
    <lineage>
        <taxon>Bacteria</taxon>
        <taxon>Pseudomonadati</taxon>
        <taxon>Myxococcota</taxon>
        <taxon>Polyangia</taxon>
        <taxon>Polyangiales</taxon>
        <taxon>Polyangiaceae</taxon>
        <taxon>Chondromyces</taxon>
    </lineage>
</organism>
<accession>A0A017T3P6</accession>
<evidence type="ECO:0000313" key="2">
    <source>
        <dbReference type="Proteomes" id="UP000019678"/>
    </source>
</evidence>
<keyword evidence="2" id="KW-1185">Reference proteome</keyword>
<comment type="caution">
    <text evidence="1">The sequence shown here is derived from an EMBL/GenBank/DDBJ whole genome shotgun (WGS) entry which is preliminary data.</text>
</comment>
<dbReference type="Pfam" id="PF05164">
    <property type="entry name" value="ZapA"/>
    <property type="match status" value="1"/>
</dbReference>
<name>A0A017T3P6_9BACT</name>